<name>A0A0C9YRQ7_9AGAM</name>
<dbReference type="InterPro" id="IPR036259">
    <property type="entry name" value="MFS_trans_sf"/>
</dbReference>
<evidence type="ECO:0000256" key="3">
    <source>
        <dbReference type="ARBA" id="ARBA00022989"/>
    </source>
</evidence>
<evidence type="ECO:0000313" key="8">
    <source>
        <dbReference type="Proteomes" id="UP000054018"/>
    </source>
</evidence>
<feature type="compositionally biased region" description="Basic and acidic residues" evidence="5">
    <location>
        <begin position="548"/>
        <end position="557"/>
    </location>
</feature>
<dbReference type="EMBL" id="KN833695">
    <property type="protein sequence ID" value="KIK27735.1"/>
    <property type="molecule type" value="Genomic_DNA"/>
</dbReference>
<dbReference type="SUPFAM" id="SSF103473">
    <property type="entry name" value="MFS general substrate transporter"/>
    <property type="match status" value="1"/>
</dbReference>
<dbReference type="InterPro" id="IPR011701">
    <property type="entry name" value="MFS"/>
</dbReference>
<feature type="transmembrane region" description="Helical" evidence="6">
    <location>
        <begin position="133"/>
        <end position="157"/>
    </location>
</feature>
<feature type="compositionally biased region" description="Basic and acidic residues" evidence="5">
    <location>
        <begin position="508"/>
        <end position="533"/>
    </location>
</feature>
<feature type="transmembrane region" description="Helical" evidence="6">
    <location>
        <begin position="199"/>
        <end position="217"/>
    </location>
</feature>
<evidence type="ECO:0000256" key="5">
    <source>
        <dbReference type="SAM" id="MobiDB-lite"/>
    </source>
</evidence>
<dbReference type="Proteomes" id="UP000054018">
    <property type="component" value="Unassembled WGS sequence"/>
</dbReference>
<dbReference type="GO" id="GO:0016020">
    <property type="term" value="C:membrane"/>
    <property type="evidence" value="ECO:0007669"/>
    <property type="project" value="UniProtKB-SubCell"/>
</dbReference>
<feature type="transmembrane region" description="Helical" evidence="6">
    <location>
        <begin position="36"/>
        <end position="56"/>
    </location>
</feature>
<evidence type="ECO:0000256" key="6">
    <source>
        <dbReference type="SAM" id="Phobius"/>
    </source>
</evidence>
<dbReference type="HOGENOM" id="CLU_023132_2_0_1"/>
<evidence type="ECO:0000313" key="7">
    <source>
        <dbReference type="EMBL" id="KIK27735.1"/>
    </source>
</evidence>
<protein>
    <recommendedName>
        <fullName evidence="9">Major facilitator superfamily (MFS) profile domain-containing protein</fullName>
    </recommendedName>
</protein>
<evidence type="ECO:0008006" key="9">
    <source>
        <dbReference type="Google" id="ProtNLM"/>
    </source>
</evidence>
<feature type="transmembrane region" description="Helical" evidence="6">
    <location>
        <begin position="426"/>
        <end position="443"/>
    </location>
</feature>
<keyword evidence="2 6" id="KW-0812">Transmembrane</keyword>
<feature type="region of interest" description="Disordered" evidence="5">
    <location>
        <begin position="499"/>
        <end position="557"/>
    </location>
</feature>
<dbReference type="OrthoDB" id="422206at2759"/>
<dbReference type="PANTHER" id="PTHR10924">
    <property type="entry name" value="MAJOR FACILITATOR SUPERFAMILY PROTEIN-RELATED"/>
    <property type="match status" value="1"/>
</dbReference>
<keyword evidence="3 6" id="KW-1133">Transmembrane helix</keyword>
<dbReference type="PANTHER" id="PTHR10924:SF6">
    <property type="entry name" value="SOLUTE CARRIER FAMILY 49 MEMBER A3"/>
    <property type="match status" value="1"/>
</dbReference>
<reference evidence="8" key="2">
    <citation type="submission" date="2015-01" db="EMBL/GenBank/DDBJ databases">
        <title>Evolutionary Origins and Diversification of the Mycorrhizal Mutualists.</title>
        <authorList>
            <consortium name="DOE Joint Genome Institute"/>
            <consortium name="Mycorrhizal Genomics Consortium"/>
            <person name="Kohler A."/>
            <person name="Kuo A."/>
            <person name="Nagy L.G."/>
            <person name="Floudas D."/>
            <person name="Copeland A."/>
            <person name="Barry K.W."/>
            <person name="Cichocki N."/>
            <person name="Veneault-Fourrey C."/>
            <person name="LaButti K."/>
            <person name="Lindquist E.A."/>
            <person name="Lipzen A."/>
            <person name="Lundell T."/>
            <person name="Morin E."/>
            <person name="Murat C."/>
            <person name="Riley R."/>
            <person name="Ohm R."/>
            <person name="Sun H."/>
            <person name="Tunlid A."/>
            <person name="Henrissat B."/>
            <person name="Grigoriev I.V."/>
            <person name="Hibbett D.S."/>
            <person name="Martin F."/>
        </authorList>
    </citation>
    <scope>NUCLEOTIDE SEQUENCE [LARGE SCALE GENOMIC DNA]</scope>
    <source>
        <strain evidence="8">441</strain>
    </source>
</reference>
<evidence type="ECO:0000256" key="4">
    <source>
        <dbReference type="ARBA" id="ARBA00023136"/>
    </source>
</evidence>
<feature type="transmembrane region" description="Helical" evidence="6">
    <location>
        <begin position="261"/>
        <end position="286"/>
    </location>
</feature>
<evidence type="ECO:0000256" key="2">
    <source>
        <dbReference type="ARBA" id="ARBA00022692"/>
    </source>
</evidence>
<dbReference type="InterPro" id="IPR049680">
    <property type="entry name" value="FLVCR1-2_SLC49-like"/>
</dbReference>
<dbReference type="GO" id="GO:0022857">
    <property type="term" value="F:transmembrane transporter activity"/>
    <property type="evidence" value="ECO:0007669"/>
    <property type="project" value="InterPro"/>
</dbReference>
<dbReference type="Pfam" id="PF07690">
    <property type="entry name" value="MFS_1"/>
    <property type="match status" value="1"/>
</dbReference>
<gene>
    <name evidence="7" type="ORF">PISMIDRAFT_674645</name>
</gene>
<feature type="transmembrane region" description="Helical" evidence="6">
    <location>
        <begin position="387"/>
        <end position="406"/>
    </location>
</feature>
<dbReference type="Gene3D" id="1.20.1250.20">
    <property type="entry name" value="MFS general substrate transporter like domains"/>
    <property type="match status" value="2"/>
</dbReference>
<feature type="transmembrane region" description="Helical" evidence="6">
    <location>
        <begin position="76"/>
        <end position="95"/>
    </location>
</feature>
<proteinExistence type="predicted"/>
<feature type="transmembrane region" description="Helical" evidence="6">
    <location>
        <begin position="354"/>
        <end position="375"/>
    </location>
</feature>
<comment type="subcellular location">
    <subcellularLocation>
        <location evidence="1">Membrane</location>
        <topology evidence="1">Multi-pass membrane protein</topology>
    </subcellularLocation>
</comment>
<keyword evidence="8" id="KW-1185">Reference proteome</keyword>
<evidence type="ECO:0000256" key="1">
    <source>
        <dbReference type="ARBA" id="ARBA00004141"/>
    </source>
</evidence>
<feature type="transmembrane region" description="Helical" evidence="6">
    <location>
        <begin position="330"/>
        <end position="348"/>
    </location>
</feature>
<organism evidence="7 8">
    <name type="scientific">Pisolithus microcarpus 441</name>
    <dbReference type="NCBI Taxonomy" id="765257"/>
    <lineage>
        <taxon>Eukaryota</taxon>
        <taxon>Fungi</taxon>
        <taxon>Dikarya</taxon>
        <taxon>Basidiomycota</taxon>
        <taxon>Agaricomycotina</taxon>
        <taxon>Agaricomycetes</taxon>
        <taxon>Agaricomycetidae</taxon>
        <taxon>Boletales</taxon>
        <taxon>Sclerodermatineae</taxon>
        <taxon>Pisolithaceae</taxon>
        <taxon>Pisolithus</taxon>
    </lineage>
</organism>
<reference evidence="7 8" key="1">
    <citation type="submission" date="2014-04" db="EMBL/GenBank/DDBJ databases">
        <authorList>
            <consortium name="DOE Joint Genome Institute"/>
            <person name="Kuo A."/>
            <person name="Kohler A."/>
            <person name="Costa M.D."/>
            <person name="Nagy L.G."/>
            <person name="Floudas D."/>
            <person name="Copeland A."/>
            <person name="Barry K.W."/>
            <person name="Cichocki N."/>
            <person name="Veneault-Fourrey C."/>
            <person name="LaButti K."/>
            <person name="Lindquist E.A."/>
            <person name="Lipzen A."/>
            <person name="Lundell T."/>
            <person name="Morin E."/>
            <person name="Murat C."/>
            <person name="Sun H."/>
            <person name="Tunlid A."/>
            <person name="Henrissat B."/>
            <person name="Grigoriev I.V."/>
            <person name="Hibbett D.S."/>
            <person name="Martin F."/>
            <person name="Nordberg H.P."/>
            <person name="Cantor M.N."/>
            <person name="Hua S.X."/>
        </authorList>
    </citation>
    <scope>NUCLEOTIDE SEQUENCE [LARGE SCALE GENOMIC DNA]</scope>
    <source>
        <strain evidence="7 8">441</strain>
    </source>
</reference>
<accession>A0A0C9YRQ7</accession>
<feature type="transmembrane region" description="Helical" evidence="6">
    <location>
        <begin position="298"/>
        <end position="318"/>
    </location>
</feature>
<dbReference type="AlphaFoldDB" id="A0A0C9YRQ7"/>
<keyword evidence="4 6" id="KW-0472">Membrane</keyword>
<feature type="transmembrane region" description="Helical" evidence="6">
    <location>
        <begin position="169"/>
        <end position="187"/>
    </location>
</feature>
<sequence>MSNLADGQVTIPSVVLAEDVQDAPDIVEYRLYKRRFSGLLGFIILGIVTGMQWSWFGPIATNTADEFGISLGQVNWLGNITFCIFLPASFLVPVISSRYGIRRCSEMGGFMLLISAWVRYAGTVRSLSPQSAYVLLFFGQLFGAISQPVFQVLAPMFSERWFDLRGRTTATMAIVIANPIGSALGQLLSPLMSTPRQSILVLGIISTAAFPAILLIFDSPPSPPTYSGSKPPLSLMSLCRAMLGISVSKEARMSRRERADFVIMTLAFGGLAGAINALSVLSAQWFEPVGYSDTTCGFLGATLFLSGISAAVISAPLFDRVFTHIMGATLKVLVPIVSLAWLSLIWAVTPNNTAALYVLMVIIGGCSVTMLPLALELGVELTRNANGSSAVLWCCGNLFGIIFILVEGALRAPSTADPPYNMHDALIFHGCVVMVCGSCIFFLRAKQARREMDEVMIEDIASSSGADAAGSRPVRQFGKTNIPPLEMVRTTISAKYVGGLSEDLPGDPQKRPSDQRTTEITHSSEREEHEKCGRAYNDGHIQRQQSNETRRRSIEIS</sequence>